<dbReference type="InterPro" id="IPR003614">
    <property type="entry name" value="Knottins"/>
</dbReference>
<keyword evidence="4" id="KW-1185">Reference proteome</keyword>
<evidence type="ECO:0000313" key="4">
    <source>
        <dbReference type="Proteomes" id="UP000886520"/>
    </source>
</evidence>
<evidence type="ECO:0000256" key="1">
    <source>
        <dbReference type="SAM" id="Phobius"/>
    </source>
</evidence>
<dbReference type="Proteomes" id="UP000886520">
    <property type="component" value="Chromosome 5"/>
</dbReference>
<reference evidence="3 4" key="1">
    <citation type="submission" date="2021-01" db="EMBL/GenBank/DDBJ databases">
        <title>Adiantum capillus-veneris genome.</title>
        <authorList>
            <person name="Fang Y."/>
            <person name="Liao Q."/>
        </authorList>
    </citation>
    <scope>NUCLEOTIDE SEQUENCE [LARGE SCALE GENOMIC DNA]</scope>
    <source>
        <strain evidence="3">H3</strain>
        <tissue evidence="3">Leaf</tissue>
    </source>
</reference>
<evidence type="ECO:0000259" key="2">
    <source>
        <dbReference type="SMART" id="SM00505"/>
    </source>
</evidence>
<dbReference type="OrthoDB" id="1980619at2759"/>
<protein>
    <recommendedName>
        <fullName evidence="2">Knottins-like domain-containing protein</fullName>
    </recommendedName>
</protein>
<feature type="transmembrane region" description="Helical" evidence="1">
    <location>
        <begin position="20"/>
        <end position="42"/>
    </location>
</feature>
<dbReference type="EMBL" id="JABFUD020000005">
    <property type="protein sequence ID" value="KAI5080385.1"/>
    <property type="molecule type" value="Genomic_DNA"/>
</dbReference>
<dbReference type="Gene3D" id="3.30.30.10">
    <property type="entry name" value="Knottin, scorpion toxin-like"/>
    <property type="match status" value="1"/>
</dbReference>
<keyword evidence="1" id="KW-0812">Transmembrane</keyword>
<dbReference type="GO" id="GO:0006952">
    <property type="term" value="P:defense response"/>
    <property type="evidence" value="ECO:0007669"/>
    <property type="project" value="InterPro"/>
</dbReference>
<keyword evidence="1" id="KW-0472">Membrane</keyword>
<feature type="non-terminal residue" evidence="3">
    <location>
        <position position="1"/>
    </location>
</feature>
<name>A0A9D4V5V4_ADICA</name>
<dbReference type="InterPro" id="IPR036574">
    <property type="entry name" value="Scorpion_toxin-like_sf"/>
</dbReference>
<dbReference type="SUPFAM" id="SSF57095">
    <property type="entry name" value="Scorpion toxin-like"/>
    <property type="match status" value="1"/>
</dbReference>
<dbReference type="AlphaFoldDB" id="A0A9D4V5V4"/>
<dbReference type="Pfam" id="PF00304">
    <property type="entry name" value="Gamma-thionin"/>
    <property type="match status" value="1"/>
</dbReference>
<comment type="caution">
    <text evidence="3">The sequence shown here is derived from an EMBL/GenBank/DDBJ whole genome shotgun (WGS) entry which is preliminary data.</text>
</comment>
<feature type="domain" description="Knottins-like" evidence="2">
    <location>
        <begin position="82"/>
        <end position="130"/>
    </location>
</feature>
<keyword evidence="1" id="KW-1133">Transmembrane helix</keyword>
<evidence type="ECO:0000313" key="3">
    <source>
        <dbReference type="EMBL" id="KAI5080385.1"/>
    </source>
</evidence>
<dbReference type="PROSITE" id="PS00940">
    <property type="entry name" value="GAMMA_THIONIN"/>
    <property type="match status" value="1"/>
</dbReference>
<sequence>HECVCVCVCERERERERFGVMARIMAATLLVVLVLMVAGVMASARELEAGAAMEKVAAGEMVYEEEEGELEDGVVNVMPEGLCGYQSKTFSGPCVKRRSCAYQCQVVEHAAAGACHIHHVQRHCYCYRYC</sequence>
<dbReference type="InterPro" id="IPR008176">
    <property type="entry name" value="Defensin_plant"/>
</dbReference>
<accession>A0A9D4V5V4</accession>
<proteinExistence type="predicted"/>
<dbReference type="SMART" id="SM00505">
    <property type="entry name" value="Knot1"/>
    <property type="match status" value="1"/>
</dbReference>
<gene>
    <name evidence="3" type="ORF">GOP47_0005864</name>
</gene>
<organism evidence="3 4">
    <name type="scientific">Adiantum capillus-veneris</name>
    <name type="common">Maidenhair fern</name>
    <dbReference type="NCBI Taxonomy" id="13818"/>
    <lineage>
        <taxon>Eukaryota</taxon>
        <taxon>Viridiplantae</taxon>
        <taxon>Streptophyta</taxon>
        <taxon>Embryophyta</taxon>
        <taxon>Tracheophyta</taxon>
        <taxon>Polypodiopsida</taxon>
        <taxon>Polypodiidae</taxon>
        <taxon>Polypodiales</taxon>
        <taxon>Pteridineae</taxon>
        <taxon>Pteridaceae</taxon>
        <taxon>Vittarioideae</taxon>
        <taxon>Adiantum</taxon>
    </lineage>
</organism>